<proteinExistence type="predicted"/>
<evidence type="ECO:0000313" key="1">
    <source>
        <dbReference type="Proteomes" id="UP000887579"/>
    </source>
</evidence>
<accession>A0AC34G5A3</accession>
<name>A0AC34G5A3_9BILA</name>
<protein>
    <submittedName>
        <fullName evidence="2">DNA2/NAM7 helicase-like C-terminal domain-containing protein</fullName>
    </submittedName>
</protein>
<dbReference type="WBParaSite" id="ES5_v2.g24908.t1">
    <property type="protein sequence ID" value="ES5_v2.g24908.t1"/>
    <property type="gene ID" value="ES5_v2.g24908"/>
</dbReference>
<dbReference type="Proteomes" id="UP000887579">
    <property type="component" value="Unplaced"/>
</dbReference>
<sequence>MHPAIVKVMNELFYLKRNLMPLFPPSSLNLNFLRNHEIPIAFYNVNGGDKHVPPTTRRNLHQNYVGMKIIEQLLEYRQHDFREKILALCNYSAERQLMEETLKKKG</sequence>
<evidence type="ECO:0000313" key="2">
    <source>
        <dbReference type="WBParaSite" id="ES5_v2.g24908.t1"/>
    </source>
</evidence>
<organism evidence="1 2">
    <name type="scientific">Panagrolaimus sp. ES5</name>
    <dbReference type="NCBI Taxonomy" id="591445"/>
    <lineage>
        <taxon>Eukaryota</taxon>
        <taxon>Metazoa</taxon>
        <taxon>Ecdysozoa</taxon>
        <taxon>Nematoda</taxon>
        <taxon>Chromadorea</taxon>
        <taxon>Rhabditida</taxon>
        <taxon>Tylenchina</taxon>
        <taxon>Panagrolaimomorpha</taxon>
        <taxon>Panagrolaimoidea</taxon>
        <taxon>Panagrolaimidae</taxon>
        <taxon>Panagrolaimus</taxon>
    </lineage>
</organism>
<reference evidence="2" key="1">
    <citation type="submission" date="2022-11" db="UniProtKB">
        <authorList>
            <consortium name="WormBaseParasite"/>
        </authorList>
    </citation>
    <scope>IDENTIFICATION</scope>
</reference>